<dbReference type="SUPFAM" id="SSF51905">
    <property type="entry name" value="FAD/NAD(P)-binding domain"/>
    <property type="match status" value="2"/>
</dbReference>
<dbReference type="Proteomes" id="UP001601948">
    <property type="component" value="Unassembled WGS sequence"/>
</dbReference>
<protein>
    <recommendedName>
        <fullName evidence="5">L-lysine N6-monooxygenase MbtG</fullName>
        <ecNumber evidence="4">1.14.13.59</ecNumber>
    </recommendedName>
    <alternativeName>
        <fullName evidence="14">Lysine 6-N-hydroxylase</fullName>
    </alternativeName>
    <alternativeName>
        <fullName evidence="13">Lysine N6-hydroxylase</fullName>
    </alternativeName>
    <alternativeName>
        <fullName evidence="11">Lysine-N-oxygenase</fullName>
    </alternativeName>
    <alternativeName>
        <fullName evidence="12">Mycobactin synthase protein G</fullName>
    </alternativeName>
</protein>
<keyword evidence="10" id="KW-0503">Monooxygenase</keyword>
<evidence type="ECO:0000256" key="14">
    <source>
        <dbReference type="ARBA" id="ARBA00032738"/>
    </source>
</evidence>
<reference evidence="16 17" key="1">
    <citation type="submission" date="2024-10" db="EMBL/GenBank/DDBJ databases">
        <title>The Natural Products Discovery Center: Release of the First 8490 Sequenced Strains for Exploring Actinobacteria Biosynthetic Diversity.</title>
        <authorList>
            <person name="Kalkreuter E."/>
            <person name="Kautsar S.A."/>
            <person name="Yang D."/>
            <person name="Bader C.D."/>
            <person name="Teijaro C.N."/>
            <person name="Fluegel L."/>
            <person name="Davis C.M."/>
            <person name="Simpson J.R."/>
            <person name="Lauterbach L."/>
            <person name="Steele A.D."/>
            <person name="Gui C."/>
            <person name="Meng S."/>
            <person name="Li G."/>
            <person name="Viehrig K."/>
            <person name="Ye F."/>
            <person name="Su P."/>
            <person name="Kiefer A.F."/>
            <person name="Nichols A."/>
            <person name="Cepeda A.J."/>
            <person name="Yan W."/>
            <person name="Fan B."/>
            <person name="Jiang Y."/>
            <person name="Adhikari A."/>
            <person name="Zheng C.-J."/>
            <person name="Schuster L."/>
            <person name="Cowan T.M."/>
            <person name="Smanski M.J."/>
            <person name="Chevrette M.G."/>
            <person name="De Carvalho L.P.S."/>
            <person name="Shen B."/>
        </authorList>
    </citation>
    <scope>NUCLEOTIDE SEQUENCE [LARGE SCALE GENOMIC DNA]</scope>
    <source>
        <strain evidence="16 17">NPDC003040</strain>
    </source>
</reference>
<dbReference type="RefSeq" id="WP_194834457.1">
    <property type="nucleotide sequence ID" value="NZ_JBIAPI010000005.1"/>
</dbReference>
<keyword evidence="7" id="KW-0274">FAD</keyword>
<evidence type="ECO:0000256" key="15">
    <source>
        <dbReference type="ARBA" id="ARBA00048407"/>
    </source>
</evidence>
<evidence type="ECO:0000256" key="3">
    <source>
        <dbReference type="ARBA" id="ARBA00007588"/>
    </source>
</evidence>
<comment type="caution">
    <text evidence="16">The sequence shown here is derived from an EMBL/GenBank/DDBJ whole genome shotgun (WGS) entry which is preliminary data.</text>
</comment>
<keyword evidence="8" id="KW-0521">NADP</keyword>
<dbReference type="PANTHER" id="PTHR42802">
    <property type="entry name" value="MONOOXYGENASE"/>
    <property type="match status" value="1"/>
</dbReference>
<dbReference type="PANTHER" id="PTHR42802:SF1">
    <property type="entry name" value="L-ORNITHINE N(5)-MONOOXYGENASE"/>
    <property type="match status" value="1"/>
</dbReference>
<evidence type="ECO:0000256" key="5">
    <source>
        <dbReference type="ARBA" id="ARBA00016406"/>
    </source>
</evidence>
<evidence type="ECO:0000313" key="16">
    <source>
        <dbReference type="EMBL" id="MFF3225150.1"/>
    </source>
</evidence>
<keyword evidence="6" id="KW-0285">Flavoprotein</keyword>
<gene>
    <name evidence="16" type="ORF">ACFYV7_20330</name>
</gene>
<organism evidence="16 17">
    <name type="scientific">Nocardia suismassiliense</name>
    <dbReference type="NCBI Taxonomy" id="2077092"/>
    <lineage>
        <taxon>Bacteria</taxon>
        <taxon>Bacillati</taxon>
        <taxon>Actinomycetota</taxon>
        <taxon>Actinomycetes</taxon>
        <taxon>Mycobacteriales</taxon>
        <taxon>Nocardiaceae</taxon>
        <taxon>Nocardia</taxon>
    </lineage>
</organism>
<evidence type="ECO:0000256" key="8">
    <source>
        <dbReference type="ARBA" id="ARBA00022857"/>
    </source>
</evidence>
<dbReference type="Gene3D" id="3.50.50.60">
    <property type="entry name" value="FAD/NAD(P)-binding domain"/>
    <property type="match status" value="1"/>
</dbReference>
<evidence type="ECO:0000313" key="17">
    <source>
        <dbReference type="Proteomes" id="UP001601948"/>
    </source>
</evidence>
<name>A0ABW6QV86_9NOCA</name>
<dbReference type="InterPro" id="IPR025700">
    <property type="entry name" value="Lys/Orn_oxygenase"/>
</dbReference>
<evidence type="ECO:0000256" key="11">
    <source>
        <dbReference type="ARBA" id="ARBA00029939"/>
    </source>
</evidence>
<accession>A0ABW6QV86</accession>
<evidence type="ECO:0000256" key="12">
    <source>
        <dbReference type="ARBA" id="ARBA00031158"/>
    </source>
</evidence>
<comment type="pathway">
    <text evidence="2">Siderophore biosynthesis; mycobactin biosynthesis.</text>
</comment>
<evidence type="ECO:0000256" key="7">
    <source>
        <dbReference type="ARBA" id="ARBA00022827"/>
    </source>
</evidence>
<keyword evidence="17" id="KW-1185">Reference proteome</keyword>
<evidence type="ECO:0000256" key="1">
    <source>
        <dbReference type="ARBA" id="ARBA00001974"/>
    </source>
</evidence>
<comment type="catalytic activity">
    <reaction evidence="15">
        <text>L-lysine + NADPH + O2 = N(6)-hydroxy-L-lysine + NADP(+) + H2O</text>
        <dbReference type="Rhea" id="RHEA:23228"/>
        <dbReference type="ChEBI" id="CHEBI:15377"/>
        <dbReference type="ChEBI" id="CHEBI:15379"/>
        <dbReference type="ChEBI" id="CHEBI:32551"/>
        <dbReference type="ChEBI" id="CHEBI:57783"/>
        <dbReference type="ChEBI" id="CHEBI:57820"/>
        <dbReference type="ChEBI" id="CHEBI:58349"/>
        <dbReference type="EC" id="1.14.13.59"/>
    </reaction>
</comment>
<dbReference type="InterPro" id="IPR036188">
    <property type="entry name" value="FAD/NAD-bd_sf"/>
</dbReference>
<evidence type="ECO:0000256" key="13">
    <source>
        <dbReference type="ARBA" id="ARBA00032493"/>
    </source>
</evidence>
<evidence type="ECO:0000256" key="9">
    <source>
        <dbReference type="ARBA" id="ARBA00023002"/>
    </source>
</evidence>
<evidence type="ECO:0000256" key="6">
    <source>
        <dbReference type="ARBA" id="ARBA00022630"/>
    </source>
</evidence>
<evidence type="ECO:0000256" key="2">
    <source>
        <dbReference type="ARBA" id="ARBA00005102"/>
    </source>
</evidence>
<evidence type="ECO:0000256" key="4">
    <source>
        <dbReference type="ARBA" id="ARBA00013076"/>
    </source>
</evidence>
<proteinExistence type="inferred from homology"/>
<dbReference type="Pfam" id="PF13434">
    <property type="entry name" value="Lys_Orn_oxgnase"/>
    <property type="match status" value="1"/>
</dbReference>
<keyword evidence="9" id="KW-0560">Oxidoreductase</keyword>
<dbReference type="EC" id="1.14.13.59" evidence="4"/>
<dbReference type="EMBL" id="JBIAPI010000005">
    <property type="protein sequence ID" value="MFF3225150.1"/>
    <property type="molecule type" value="Genomic_DNA"/>
</dbReference>
<evidence type="ECO:0000256" key="10">
    <source>
        <dbReference type="ARBA" id="ARBA00023033"/>
    </source>
</evidence>
<comment type="cofactor">
    <cofactor evidence="1">
        <name>FAD</name>
        <dbReference type="ChEBI" id="CHEBI:57692"/>
    </cofactor>
</comment>
<comment type="similarity">
    <text evidence="3">Belongs to the lysine N(6)-hydroxylase/L-ornithine N(5)-oxygenase family.</text>
</comment>
<sequence>MTGRSVDEIVDIAGIGFGPSNLALAIAIEEHNQDLAPGQRLTAGFVEAKERFEWHPGMLLPGATMQISFLKDLVTQRNVRSRYSFLNYLKEHDRLTDFINLSTFRPTRLEFQDYLRWAARTVDVQVDYGTKAVSVTATGDCFEIRLSGRAEGVLRARNIVVAVGLSARLPDGVAASERVFHSHGLLPRLAALPPLRHNRFVVIGAGQSAGEVVGHLHQTYGSSAVHAVFGKYGLSPADDSPYANRIFDPAAVDDFYSSSPELRKQLMSYHRGTNYSAVEPALIEQLYAHEYAERVAGTRRLFMHGASAVTGIDDSDGAVRVDVTHGPTGLTETLVCDAVVCATGFRPGDVRGLLGELTGSVAFEEAGPQVTRDYRLVPTAPLPGDIYLQGGTEHTHGLSSSLLSNIAVRTGEIVRSVARSSAAGARAECAAERAGR</sequence>